<organism evidence="1 2">
    <name type="scientific">Paenochrobactrum gallinarii</name>
    <dbReference type="NCBI Taxonomy" id="643673"/>
    <lineage>
        <taxon>Bacteria</taxon>
        <taxon>Pseudomonadati</taxon>
        <taxon>Pseudomonadota</taxon>
        <taxon>Alphaproteobacteria</taxon>
        <taxon>Hyphomicrobiales</taxon>
        <taxon>Brucellaceae</taxon>
        <taxon>Paenochrobactrum</taxon>
    </lineage>
</organism>
<reference evidence="1 2" key="1">
    <citation type="submission" date="2020-08" db="EMBL/GenBank/DDBJ databases">
        <title>Genomic Encyclopedia of Type Strains, Phase IV (KMG-IV): sequencing the most valuable type-strain genomes for metagenomic binning, comparative biology and taxonomic classification.</title>
        <authorList>
            <person name="Goeker M."/>
        </authorList>
    </citation>
    <scope>NUCLEOTIDE SEQUENCE [LARGE SCALE GENOMIC DNA]</scope>
    <source>
        <strain evidence="1 2">DSM 22336</strain>
    </source>
</reference>
<dbReference type="AlphaFoldDB" id="A0A841MAL9"/>
<name>A0A841MAL9_9HYPH</name>
<proteinExistence type="predicted"/>
<evidence type="ECO:0000313" key="1">
    <source>
        <dbReference type="EMBL" id="MBB6262574.1"/>
    </source>
</evidence>
<evidence type="ECO:0000313" key="2">
    <source>
        <dbReference type="Proteomes" id="UP000555393"/>
    </source>
</evidence>
<dbReference type="EMBL" id="JACIIU010000043">
    <property type="protein sequence ID" value="MBB6262574.1"/>
    <property type="molecule type" value="Genomic_DNA"/>
</dbReference>
<accession>A0A841MAL9</accession>
<dbReference type="Proteomes" id="UP000555393">
    <property type="component" value="Unassembled WGS sequence"/>
</dbReference>
<sequence>MLTSSKAELAKLINISPERISQYIASGQIGGDTLAVIL</sequence>
<gene>
    <name evidence="1" type="ORF">FHS77_003153</name>
</gene>
<comment type="caution">
    <text evidence="1">The sequence shown here is derived from an EMBL/GenBank/DDBJ whole genome shotgun (WGS) entry which is preliminary data.</text>
</comment>
<keyword evidence="2" id="KW-1185">Reference proteome</keyword>
<protein>
    <submittedName>
        <fullName evidence="1">Putative transcriptional regulator</fullName>
    </submittedName>
</protein>